<dbReference type="InterPro" id="IPR009057">
    <property type="entry name" value="Homeodomain-like_sf"/>
</dbReference>
<dbReference type="InterPro" id="IPR036271">
    <property type="entry name" value="Tet_transcr_reg_TetR-rel_C_sf"/>
</dbReference>
<evidence type="ECO:0000259" key="5">
    <source>
        <dbReference type="PROSITE" id="PS50977"/>
    </source>
</evidence>
<keyword evidence="1" id="KW-0805">Transcription regulation</keyword>
<evidence type="ECO:0000256" key="1">
    <source>
        <dbReference type="ARBA" id="ARBA00023015"/>
    </source>
</evidence>
<dbReference type="AlphaFoldDB" id="A0A6B8MD39"/>
<sequence>MQTPKRTERSRKLILDAADAAFRETGIPNVSMEEIAQRAGLTRKTLYNLFSSKEEIAHQLVIRVEAQGVAIYHPRIEAGESVISLLAEVFGSSARWCLANPSLARLALAGPEKPTGVPPADRPSFHALVVDLMRLGQHQKAVRTDVDPNTMALLLLGAYAQTMLFALAGGPLREDAIPRLIQLMIEGFGPRKKSAPIKTRSRNA</sequence>
<dbReference type="InterPro" id="IPR050109">
    <property type="entry name" value="HTH-type_TetR-like_transc_reg"/>
</dbReference>
<dbReference type="GO" id="GO:0000976">
    <property type="term" value="F:transcription cis-regulatory region binding"/>
    <property type="evidence" value="ECO:0007669"/>
    <property type="project" value="TreeGrafter"/>
</dbReference>
<protein>
    <submittedName>
        <fullName evidence="6">TetR/AcrR family transcriptional regulator</fullName>
    </submittedName>
</protein>
<evidence type="ECO:0000256" key="2">
    <source>
        <dbReference type="ARBA" id="ARBA00023125"/>
    </source>
</evidence>
<dbReference type="PANTHER" id="PTHR30055">
    <property type="entry name" value="HTH-TYPE TRANSCRIPTIONAL REGULATOR RUTR"/>
    <property type="match status" value="1"/>
</dbReference>
<dbReference type="GO" id="GO:0003700">
    <property type="term" value="F:DNA-binding transcription factor activity"/>
    <property type="evidence" value="ECO:0007669"/>
    <property type="project" value="TreeGrafter"/>
</dbReference>
<keyword evidence="7" id="KW-1185">Reference proteome</keyword>
<gene>
    <name evidence="6" type="ORF">F7D14_04060</name>
</gene>
<evidence type="ECO:0000313" key="7">
    <source>
        <dbReference type="Proteomes" id="UP000422569"/>
    </source>
</evidence>
<dbReference type="SUPFAM" id="SSF46689">
    <property type="entry name" value="Homeodomain-like"/>
    <property type="match status" value="1"/>
</dbReference>
<keyword evidence="2 4" id="KW-0238">DNA-binding</keyword>
<dbReference type="PANTHER" id="PTHR30055:SF234">
    <property type="entry name" value="HTH-TYPE TRANSCRIPTIONAL REGULATOR BETI"/>
    <property type="match status" value="1"/>
</dbReference>
<dbReference type="InterPro" id="IPR001647">
    <property type="entry name" value="HTH_TetR"/>
</dbReference>
<evidence type="ECO:0000256" key="3">
    <source>
        <dbReference type="ARBA" id="ARBA00023163"/>
    </source>
</evidence>
<proteinExistence type="predicted"/>
<evidence type="ECO:0000313" key="6">
    <source>
        <dbReference type="EMBL" id="QGM99539.1"/>
    </source>
</evidence>
<name>A0A6B8MD39_9HYPH</name>
<dbReference type="EMBL" id="CP044331">
    <property type="protein sequence ID" value="QGM99539.1"/>
    <property type="molecule type" value="Genomic_DNA"/>
</dbReference>
<dbReference type="KEGG" id="mpar:F7D14_04060"/>
<dbReference type="Proteomes" id="UP000422569">
    <property type="component" value="Chromosome"/>
</dbReference>
<reference evidence="6 7" key="1">
    <citation type="submission" date="2019-09" db="EMBL/GenBank/DDBJ databases">
        <title>Isolation and complete genome sequencing of Methylocystis species.</title>
        <authorList>
            <person name="Rumah B.L."/>
            <person name="Stead C.E."/>
            <person name="Stevens B.C."/>
            <person name="Minton N.P."/>
            <person name="Grosse-Honebrink A."/>
            <person name="Zhang Y."/>
        </authorList>
    </citation>
    <scope>NUCLEOTIDE SEQUENCE [LARGE SCALE GENOMIC DNA]</scope>
    <source>
        <strain evidence="6 7">BRCS2</strain>
    </source>
</reference>
<dbReference type="RefSeq" id="WP_081495706.1">
    <property type="nucleotide sequence ID" value="NZ_CP044331.1"/>
</dbReference>
<dbReference type="SUPFAM" id="SSF48498">
    <property type="entry name" value="Tetracyclin repressor-like, C-terminal domain"/>
    <property type="match status" value="1"/>
</dbReference>
<dbReference type="Gene3D" id="1.10.357.10">
    <property type="entry name" value="Tetracycline Repressor, domain 2"/>
    <property type="match status" value="1"/>
</dbReference>
<keyword evidence="3" id="KW-0804">Transcription</keyword>
<dbReference type="PRINTS" id="PR00455">
    <property type="entry name" value="HTHTETR"/>
</dbReference>
<dbReference type="PROSITE" id="PS50977">
    <property type="entry name" value="HTH_TETR_2"/>
    <property type="match status" value="1"/>
</dbReference>
<dbReference type="Pfam" id="PF00440">
    <property type="entry name" value="TetR_N"/>
    <property type="match status" value="1"/>
</dbReference>
<accession>A0A6B8MD39</accession>
<evidence type="ECO:0000256" key="4">
    <source>
        <dbReference type="PROSITE-ProRule" id="PRU00335"/>
    </source>
</evidence>
<feature type="domain" description="HTH tetR-type" evidence="5">
    <location>
        <begin position="8"/>
        <end position="68"/>
    </location>
</feature>
<feature type="DNA-binding region" description="H-T-H motif" evidence="4">
    <location>
        <begin position="31"/>
        <end position="50"/>
    </location>
</feature>
<organism evidence="6 7">
    <name type="scientific">Methylocystis parvus</name>
    <dbReference type="NCBI Taxonomy" id="134"/>
    <lineage>
        <taxon>Bacteria</taxon>
        <taxon>Pseudomonadati</taxon>
        <taxon>Pseudomonadota</taxon>
        <taxon>Alphaproteobacteria</taxon>
        <taxon>Hyphomicrobiales</taxon>
        <taxon>Methylocystaceae</taxon>
        <taxon>Methylocystis</taxon>
    </lineage>
</organism>